<keyword evidence="3" id="KW-1185">Reference proteome</keyword>
<gene>
    <name evidence="2" type="ORF">MPLG2_0161</name>
</gene>
<dbReference type="EMBL" id="LT985188">
    <property type="protein sequence ID" value="SPD85197.1"/>
    <property type="molecule type" value="Genomic_DNA"/>
</dbReference>
<organism evidence="2 3">
    <name type="scientific">Micropruina glycogenica</name>
    <dbReference type="NCBI Taxonomy" id="75385"/>
    <lineage>
        <taxon>Bacteria</taxon>
        <taxon>Bacillati</taxon>
        <taxon>Actinomycetota</taxon>
        <taxon>Actinomycetes</taxon>
        <taxon>Propionibacteriales</taxon>
        <taxon>Nocardioidaceae</taxon>
        <taxon>Micropruina</taxon>
    </lineage>
</organism>
<proteinExistence type="predicted"/>
<name>A0A2N9JAK2_9ACTN</name>
<protein>
    <submittedName>
        <fullName evidence="2">Uncharacterized protein</fullName>
    </submittedName>
</protein>
<evidence type="ECO:0000313" key="3">
    <source>
        <dbReference type="Proteomes" id="UP000238164"/>
    </source>
</evidence>
<accession>A0A2N9JAK2</accession>
<sequence>MSRPLRSKVRVVAARPPDERRDLSREEECGASEEPSPTRAKSHDVGGGLAFVIPAVSRTPGPRGRRT</sequence>
<dbReference type="AlphaFoldDB" id="A0A2N9JAK2"/>
<feature type="compositionally biased region" description="Basic and acidic residues" evidence="1">
    <location>
        <begin position="16"/>
        <end position="28"/>
    </location>
</feature>
<dbReference type="KEGG" id="mgg:MPLG2_0161"/>
<reference evidence="2 3" key="1">
    <citation type="submission" date="2018-02" db="EMBL/GenBank/DDBJ databases">
        <authorList>
            <person name="Cohen D.B."/>
            <person name="Kent A.D."/>
        </authorList>
    </citation>
    <scope>NUCLEOTIDE SEQUENCE [LARGE SCALE GENOMIC DNA]</scope>
    <source>
        <strain evidence="2">1</strain>
    </source>
</reference>
<dbReference type="Proteomes" id="UP000238164">
    <property type="component" value="Chromosome 1"/>
</dbReference>
<evidence type="ECO:0000313" key="2">
    <source>
        <dbReference type="EMBL" id="SPD85197.1"/>
    </source>
</evidence>
<feature type="region of interest" description="Disordered" evidence="1">
    <location>
        <begin position="1"/>
        <end position="67"/>
    </location>
</feature>
<evidence type="ECO:0000256" key="1">
    <source>
        <dbReference type="SAM" id="MobiDB-lite"/>
    </source>
</evidence>